<evidence type="ECO:0000256" key="1">
    <source>
        <dbReference type="SAM" id="MobiDB-lite"/>
    </source>
</evidence>
<sequence length="216" mass="23746">MLVDEIPPELSCLNAMEQKLISRVEAFMKLIVLPLGQRALAGQTIHFPADMSEVYNSLPRPLNSDGVVLLKPQRSTSATVSVQISDQTTSTSSGPESDRASTSTNSACANTAQSSTSISTRNLYVLSKPLVVDALRWLKDNHTLYSDVNIDESVINCNDCSDSSNEPQQRTSIEPPQFECSVVRTDHTVPNLEAIDFIRNGSYNNQVHQLPRKIIV</sequence>
<feature type="region of interest" description="Disordered" evidence="1">
    <location>
        <begin position="79"/>
        <end position="112"/>
    </location>
</feature>
<organism evidence="3">
    <name type="scientific">Amphimedon queenslandica</name>
    <name type="common">Sponge</name>
    <dbReference type="NCBI Taxonomy" id="400682"/>
    <lineage>
        <taxon>Eukaryota</taxon>
        <taxon>Metazoa</taxon>
        <taxon>Porifera</taxon>
        <taxon>Demospongiae</taxon>
        <taxon>Heteroscleromorpha</taxon>
        <taxon>Haplosclerida</taxon>
        <taxon>Niphatidae</taxon>
        <taxon>Amphimedon</taxon>
    </lineage>
</organism>
<dbReference type="AlphaFoldDB" id="A0A1X7V428"/>
<feature type="domain" description="DUF6570" evidence="2">
    <location>
        <begin position="2"/>
        <end position="155"/>
    </location>
</feature>
<reference evidence="3" key="1">
    <citation type="submission" date="2017-05" db="UniProtKB">
        <authorList>
            <consortium name="EnsemblMetazoa"/>
        </authorList>
    </citation>
    <scope>IDENTIFICATION</scope>
</reference>
<name>A0A1X7V428_AMPQE</name>
<evidence type="ECO:0000259" key="2">
    <source>
        <dbReference type="Pfam" id="PF20209"/>
    </source>
</evidence>
<accession>A0A1X7V428</accession>
<proteinExistence type="predicted"/>
<evidence type="ECO:0000313" key="3">
    <source>
        <dbReference type="EnsemblMetazoa" id="Aqu2.1.35020_001"/>
    </source>
</evidence>
<protein>
    <recommendedName>
        <fullName evidence="2">DUF6570 domain-containing protein</fullName>
    </recommendedName>
</protein>
<dbReference type="Pfam" id="PF20209">
    <property type="entry name" value="DUF6570"/>
    <property type="match status" value="1"/>
</dbReference>
<dbReference type="InterPro" id="IPR046700">
    <property type="entry name" value="DUF6570"/>
</dbReference>
<dbReference type="InParanoid" id="A0A1X7V428"/>
<dbReference type="EnsemblMetazoa" id="Aqu2.1.35020_001">
    <property type="protein sequence ID" value="Aqu2.1.35020_001"/>
    <property type="gene ID" value="Aqu2.1.35020"/>
</dbReference>